<feature type="transmembrane region" description="Helical" evidence="8">
    <location>
        <begin position="86"/>
        <end position="109"/>
    </location>
</feature>
<evidence type="ECO:0000256" key="8">
    <source>
        <dbReference type="SAM" id="Phobius"/>
    </source>
</evidence>
<organism evidence="9 10">
    <name type="scientific">Halalkalibacter hemicellulosilyticusJCM 9152</name>
    <dbReference type="NCBI Taxonomy" id="1236971"/>
    <lineage>
        <taxon>Bacteria</taxon>
        <taxon>Bacillati</taxon>
        <taxon>Bacillota</taxon>
        <taxon>Bacilli</taxon>
        <taxon>Bacillales</taxon>
        <taxon>Bacillaceae</taxon>
        <taxon>Halalkalibacter</taxon>
    </lineage>
</organism>
<name>W4QCI1_9BACI</name>
<dbReference type="GO" id="GO:0016020">
    <property type="term" value="C:membrane"/>
    <property type="evidence" value="ECO:0007669"/>
    <property type="project" value="UniProtKB-SubCell"/>
</dbReference>
<dbReference type="AlphaFoldDB" id="W4QCI1"/>
<evidence type="ECO:0000256" key="1">
    <source>
        <dbReference type="ARBA" id="ARBA00004141"/>
    </source>
</evidence>
<keyword evidence="7 8" id="KW-0472">Membrane</keyword>
<feature type="transmembrane region" description="Helical" evidence="8">
    <location>
        <begin position="201"/>
        <end position="221"/>
    </location>
</feature>
<feature type="transmembrane region" description="Helical" evidence="8">
    <location>
        <begin position="55"/>
        <end position="74"/>
    </location>
</feature>
<sequence length="232" mass="26008">MISGGINSIARLLEIIFPITVIIFLLVLFMSFELFEINNLRPVLGLGVMPALKGVKTTALSYTAFETLIFLLAFMKQPDKSVRVVLIASVIPLVFYVITVVMVIGAFSIDGVVTSTWPTIDLIRSYEFRGLIFERFDSLLLAVWVMQIFATFVICYFAASLGLAQLLKKKLLPFTFGILPIIYIIAMTPENLNDIFTLGDWIGNAAMYLFGILPLLLLIITRLRRKKNDAKS</sequence>
<dbReference type="NCBIfam" id="TIGR00912">
    <property type="entry name" value="2A0309"/>
    <property type="match status" value="1"/>
</dbReference>
<evidence type="ECO:0000256" key="5">
    <source>
        <dbReference type="ARBA" id="ARBA00022692"/>
    </source>
</evidence>
<keyword evidence="3" id="KW-0813">Transport</keyword>
<proteinExistence type="inferred from homology"/>
<reference evidence="9" key="1">
    <citation type="journal article" date="2014" name="Genome Announc.">
        <title>Draft Genome Sequences of Three Alkaliphilic Bacillus Strains, Bacillus wakoensis JCM 9140T, Bacillus akibai JCM 9157T, and Bacillus hemicellulosilyticus JCM 9152T.</title>
        <authorList>
            <person name="Yuki M."/>
            <person name="Oshima K."/>
            <person name="Suda W."/>
            <person name="Oshida Y."/>
            <person name="Kitamura K."/>
            <person name="Iida T."/>
            <person name="Hattori M."/>
            <person name="Ohkuma M."/>
        </authorList>
    </citation>
    <scope>NUCLEOTIDE SEQUENCE [LARGE SCALE GENOMIC DNA]</scope>
    <source>
        <strain evidence="9">JCM 9152</strain>
    </source>
</reference>
<feature type="transmembrane region" description="Helical" evidence="8">
    <location>
        <begin position="139"/>
        <end position="159"/>
    </location>
</feature>
<evidence type="ECO:0000256" key="6">
    <source>
        <dbReference type="ARBA" id="ARBA00022989"/>
    </source>
</evidence>
<evidence type="ECO:0000313" key="10">
    <source>
        <dbReference type="Proteomes" id="UP000018895"/>
    </source>
</evidence>
<accession>W4QCI1</accession>
<evidence type="ECO:0000256" key="7">
    <source>
        <dbReference type="ARBA" id="ARBA00023136"/>
    </source>
</evidence>
<protein>
    <submittedName>
        <fullName evidence="9">Spore germination protein</fullName>
    </submittedName>
</protein>
<evidence type="ECO:0000256" key="2">
    <source>
        <dbReference type="ARBA" id="ARBA00007998"/>
    </source>
</evidence>
<feature type="transmembrane region" description="Helical" evidence="8">
    <location>
        <begin position="171"/>
        <end position="189"/>
    </location>
</feature>
<evidence type="ECO:0000256" key="4">
    <source>
        <dbReference type="ARBA" id="ARBA00022544"/>
    </source>
</evidence>
<comment type="similarity">
    <text evidence="2">Belongs to the amino acid-polyamine-organocation (APC) superfamily. Spore germination protein (SGP) (TC 2.A.3.9) family.</text>
</comment>
<dbReference type="Pfam" id="PF03845">
    <property type="entry name" value="Spore_permease"/>
    <property type="match status" value="1"/>
</dbReference>
<dbReference type="Proteomes" id="UP000018895">
    <property type="component" value="Unassembled WGS sequence"/>
</dbReference>
<keyword evidence="5 8" id="KW-0812">Transmembrane</keyword>
<dbReference type="InterPro" id="IPR004761">
    <property type="entry name" value="Spore_GerAB"/>
</dbReference>
<evidence type="ECO:0000313" key="9">
    <source>
        <dbReference type="EMBL" id="GAE29740.1"/>
    </source>
</evidence>
<comment type="subcellular location">
    <subcellularLocation>
        <location evidence="1">Membrane</location>
        <topology evidence="1">Multi-pass membrane protein</topology>
    </subcellularLocation>
</comment>
<dbReference type="STRING" id="1236971.JCM9152_1120"/>
<evidence type="ECO:0000256" key="3">
    <source>
        <dbReference type="ARBA" id="ARBA00022448"/>
    </source>
</evidence>
<dbReference type="EMBL" id="BAUU01000006">
    <property type="protein sequence ID" value="GAE29740.1"/>
    <property type="molecule type" value="Genomic_DNA"/>
</dbReference>
<keyword evidence="10" id="KW-1185">Reference proteome</keyword>
<dbReference type="PANTHER" id="PTHR34975">
    <property type="entry name" value="SPORE GERMINATION PROTEIN A2"/>
    <property type="match status" value="1"/>
</dbReference>
<comment type="caution">
    <text evidence="9">The sequence shown here is derived from an EMBL/GenBank/DDBJ whole genome shotgun (WGS) entry which is preliminary data.</text>
</comment>
<keyword evidence="6 8" id="KW-1133">Transmembrane helix</keyword>
<dbReference type="PANTHER" id="PTHR34975:SF2">
    <property type="entry name" value="SPORE GERMINATION PROTEIN A2"/>
    <property type="match status" value="1"/>
</dbReference>
<keyword evidence="4" id="KW-0309">Germination</keyword>
<gene>
    <name evidence="9" type="ORF">JCM9152_1120</name>
</gene>
<dbReference type="GO" id="GO:0009847">
    <property type="term" value="P:spore germination"/>
    <property type="evidence" value="ECO:0007669"/>
    <property type="project" value="InterPro"/>
</dbReference>
<dbReference type="Gene3D" id="1.20.1740.10">
    <property type="entry name" value="Amino acid/polyamine transporter I"/>
    <property type="match status" value="1"/>
</dbReference>
<feature type="transmembrane region" description="Helical" evidence="8">
    <location>
        <begin position="12"/>
        <end position="35"/>
    </location>
</feature>